<organism evidence="3 4">
    <name type="scientific">Eleusine coracana subsp. coracana</name>
    <dbReference type="NCBI Taxonomy" id="191504"/>
    <lineage>
        <taxon>Eukaryota</taxon>
        <taxon>Viridiplantae</taxon>
        <taxon>Streptophyta</taxon>
        <taxon>Embryophyta</taxon>
        <taxon>Tracheophyta</taxon>
        <taxon>Spermatophyta</taxon>
        <taxon>Magnoliopsida</taxon>
        <taxon>Liliopsida</taxon>
        <taxon>Poales</taxon>
        <taxon>Poaceae</taxon>
        <taxon>PACMAD clade</taxon>
        <taxon>Chloridoideae</taxon>
        <taxon>Cynodonteae</taxon>
        <taxon>Eleusininae</taxon>
        <taxon>Eleusine</taxon>
    </lineage>
</organism>
<keyword evidence="4" id="KW-1185">Reference proteome</keyword>
<dbReference type="EMBL" id="BQKI01000098">
    <property type="protein sequence ID" value="GJN39724.1"/>
    <property type="molecule type" value="Genomic_DNA"/>
</dbReference>
<dbReference type="InterPro" id="IPR053772">
    <property type="entry name" value="At1g61320/At1g61330-like"/>
</dbReference>
<feature type="chain" id="PRO_5043741766" description="At1g61320/AtMIF1 LRR domain-containing protein" evidence="1">
    <location>
        <begin position="19"/>
        <end position="345"/>
    </location>
</feature>
<dbReference type="InterPro" id="IPR036047">
    <property type="entry name" value="F-box-like_dom_sf"/>
</dbReference>
<reference evidence="3" key="2">
    <citation type="submission" date="2021-12" db="EMBL/GenBank/DDBJ databases">
        <title>Resequencing data analysis of finger millet.</title>
        <authorList>
            <person name="Hatakeyama M."/>
            <person name="Aluri S."/>
            <person name="Balachadran M.T."/>
            <person name="Sivarajan S.R."/>
            <person name="Poveda L."/>
            <person name="Shimizu-Inatsugi R."/>
            <person name="Schlapbach R."/>
            <person name="Sreeman S.M."/>
            <person name="Shimizu K.K."/>
        </authorList>
    </citation>
    <scope>NUCLEOTIDE SEQUENCE</scope>
</reference>
<evidence type="ECO:0000313" key="4">
    <source>
        <dbReference type="Proteomes" id="UP001054889"/>
    </source>
</evidence>
<dbReference type="PANTHER" id="PTHR34145:SF46">
    <property type="entry name" value="OS06G0716467 PROTEIN"/>
    <property type="match status" value="1"/>
</dbReference>
<dbReference type="PANTHER" id="PTHR34145">
    <property type="entry name" value="OS02G0105600 PROTEIN"/>
    <property type="match status" value="1"/>
</dbReference>
<gene>
    <name evidence="3" type="primary">gb28860</name>
    <name evidence="3" type="ORF">PR202_gb28860</name>
</gene>
<proteinExistence type="predicted"/>
<evidence type="ECO:0000256" key="1">
    <source>
        <dbReference type="SAM" id="SignalP"/>
    </source>
</evidence>
<comment type="caution">
    <text evidence="3">The sequence shown here is derived from an EMBL/GenBank/DDBJ whole genome shotgun (WGS) entry which is preliminary data.</text>
</comment>
<name>A0AAV5FY17_ELECO</name>
<keyword evidence="1" id="KW-0732">Signal</keyword>
<reference evidence="3" key="1">
    <citation type="journal article" date="2018" name="DNA Res.">
        <title>Multiple hybrid de novo genome assembly of finger millet, an orphan allotetraploid crop.</title>
        <authorList>
            <person name="Hatakeyama M."/>
            <person name="Aluri S."/>
            <person name="Balachadran M.T."/>
            <person name="Sivarajan S.R."/>
            <person name="Patrignani A."/>
            <person name="Gruter S."/>
            <person name="Poveda L."/>
            <person name="Shimizu-Inatsugi R."/>
            <person name="Baeten J."/>
            <person name="Francoijs K.J."/>
            <person name="Nataraja K.N."/>
            <person name="Reddy Y.A.N."/>
            <person name="Phadnis S."/>
            <person name="Ravikumar R.L."/>
            <person name="Schlapbach R."/>
            <person name="Sreeman S.M."/>
            <person name="Shimizu K.K."/>
        </authorList>
    </citation>
    <scope>NUCLEOTIDE SEQUENCE</scope>
</reference>
<protein>
    <recommendedName>
        <fullName evidence="2">At1g61320/AtMIF1 LRR domain-containing protein</fullName>
    </recommendedName>
</protein>
<feature type="signal peptide" evidence="1">
    <location>
        <begin position="1"/>
        <end position="18"/>
    </location>
</feature>
<evidence type="ECO:0000259" key="2">
    <source>
        <dbReference type="Pfam" id="PF23622"/>
    </source>
</evidence>
<accession>A0AAV5FY17</accession>
<dbReference type="SUPFAM" id="SSF52047">
    <property type="entry name" value="RNI-like"/>
    <property type="match status" value="1"/>
</dbReference>
<dbReference type="InterPro" id="IPR055357">
    <property type="entry name" value="LRR_At1g61320_AtMIF1"/>
</dbReference>
<dbReference type="AlphaFoldDB" id="A0AAV5FY17"/>
<dbReference type="Pfam" id="PF23622">
    <property type="entry name" value="LRR_At1g61320_AtMIF1"/>
    <property type="match status" value="1"/>
</dbReference>
<evidence type="ECO:0000313" key="3">
    <source>
        <dbReference type="EMBL" id="GJN39724.1"/>
    </source>
</evidence>
<feature type="domain" description="At1g61320/AtMIF1 LRR" evidence="2">
    <location>
        <begin position="128"/>
        <end position="304"/>
    </location>
</feature>
<sequence>MGMSFYGTLYFFSSATLSLPSFFSCLGFSNVENDIVKIQSSPSVLSDNQEIQPLVLSLLSLKEAARTSLVSRNWTKFWTRHPNLCFDGTKNQPNDKDTVKIERAKFIETVNSIIQQHSGMVYFHVSGLVHFEYNGALIPIALHGCTNLEKATVNIERDNIALGNAFDAIPSISAVKVLNIHADIKEYQPVWVSQVHMLTMRPTCMFRNLRYLTCEIIVFTDGPNSYSGLLQLARYLEFSPHLEVLQLHDSCWSGEVTGEELSCMRHLHHLKIVYMSGFRCYRAQVELLGSILEKSTALELVTTEPKPQSLSPILFFSIECRLCFQPVHAPGVTFGTSFLAQQLAT</sequence>
<dbReference type="Proteomes" id="UP001054889">
    <property type="component" value="Unassembled WGS sequence"/>
</dbReference>
<dbReference type="SUPFAM" id="SSF81383">
    <property type="entry name" value="F-box domain"/>
    <property type="match status" value="1"/>
</dbReference>